<dbReference type="RefSeq" id="WP_073289627.1">
    <property type="nucleotide sequence ID" value="NZ_FRCP01000018.1"/>
</dbReference>
<dbReference type="Pfam" id="PF15593">
    <property type="entry name" value="Imm42"/>
    <property type="match status" value="1"/>
</dbReference>
<evidence type="ECO:0000256" key="1">
    <source>
        <dbReference type="SAM" id="Coils"/>
    </source>
</evidence>
<feature type="coiled-coil region" evidence="1">
    <location>
        <begin position="45"/>
        <end position="72"/>
    </location>
</feature>
<organism evidence="2 3">
    <name type="scientific">Anaerosporobacter mobilis DSM 15930</name>
    <dbReference type="NCBI Taxonomy" id="1120996"/>
    <lineage>
        <taxon>Bacteria</taxon>
        <taxon>Bacillati</taxon>
        <taxon>Bacillota</taxon>
        <taxon>Clostridia</taxon>
        <taxon>Lachnospirales</taxon>
        <taxon>Lachnospiraceae</taxon>
        <taxon>Anaerosporobacter</taxon>
    </lineage>
</organism>
<dbReference type="EMBL" id="FRCP01000018">
    <property type="protein sequence ID" value="SHM82162.1"/>
    <property type="molecule type" value="Genomic_DNA"/>
</dbReference>
<evidence type="ECO:0000313" key="3">
    <source>
        <dbReference type="Proteomes" id="UP000184038"/>
    </source>
</evidence>
<protein>
    <submittedName>
        <fullName evidence="2">Immunity protein 42</fullName>
    </submittedName>
</protein>
<dbReference type="InterPro" id="IPR028958">
    <property type="entry name" value="Imm42"/>
</dbReference>
<keyword evidence="3" id="KW-1185">Reference proteome</keyword>
<dbReference type="STRING" id="1120996.SAMN02746066_03431"/>
<proteinExistence type="predicted"/>
<name>A0A1M7LVK2_9FIRM</name>
<dbReference type="Proteomes" id="UP000184038">
    <property type="component" value="Unassembled WGS sequence"/>
</dbReference>
<gene>
    <name evidence="2" type="ORF">SAMN02746066_03431</name>
</gene>
<sequence>MILGNPYNFAIFTKTIKEWNMDNEFYNGVLFFCIDGKFFPKNIVTATLNYEIQQLKEKLKNLVDDEVLYNMQKDKAFSIIYNMTFPENTDIDNDYRFDISPESFADVNCYIFAVGNGKQIRIMATELYYNKEEARHDLSDIKISETFIANNDLNEMITKLDSY</sequence>
<accession>A0A1M7LVK2</accession>
<dbReference type="AlphaFoldDB" id="A0A1M7LVK2"/>
<reference evidence="2 3" key="1">
    <citation type="submission" date="2016-11" db="EMBL/GenBank/DDBJ databases">
        <authorList>
            <person name="Jaros S."/>
            <person name="Januszkiewicz K."/>
            <person name="Wedrychowicz H."/>
        </authorList>
    </citation>
    <scope>NUCLEOTIDE SEQUENCE [LARGE SCALE GENOMIC DNA]</scope>
    <source>
        <strain evidence="2 3">DSM 15930</strain>
    </source>
</reference>
<evidence type="ECO:0000313" key="2">
    <source>
        <dbReference type="EMBL" id="SHM82162.1"/>
    </source>
</evidence>
<keyword evidence="1" id="KW-0175">Coiled coil</keyword>